<keyword evidence="2" id="KW-1185">Reference proteome</keyword>
<proteinExistence type="predicted"/>
<organism evidence="1 2">
    <name type="scientific">Pleurotus eryngii</name>
    <name type="common">Boletus of the steppes</name>
    <dbReference type="NCBI Taxonomy" id="5323"/>
    <lineage>
        <taxon>Eukaryota</taxon>
        <taxon>Fungi</taxon>
        <taxon>Dikarya</taxon>
        <taxon>Basidiomycota</taxon>
        <taxon>Agaricomycotina</taxon>
        <taxon>Agaricomycetes</taxon>
        <taxon>Agaricomycetidae</taxon>
        <taxon>Agaricales</taxon>
        <taxon>Pleurotineae</taxon>
        <taxon>Pleurotaceae</taxon>
        <taxon>Pleurotus</taxon>
    </lineage>
</organism>
<dbReference type="OrthoDB" id="3143730at2759"/>
<dbReference type="AlphaFoldDB" id="A0A9P6D8S0"/>
<accession>A0A9P6D8S0</accession>
<sequence>MASTTHVHLGALFKWWISRLPPQRSTPSLNKEKFAKLLQAPPPAVIKTIDNPKTPDYKDPKIAAVAGLSDATYCLLLLTIENCWKHSRKDDRRDEFVKSIFPIMTGSLKPLCEWLVTQPLGDGTFAGPGFNYFDYAEGDPLVEIQALADAVVAKFGSDVPKSISDAVTSLKSLKISLHPVKKAAP</sequence>
<evidence type="ECO:0000313" key="1">
    <source>
        <dbReference type="EMBL" id="KAF9487914.1"/>
    </source>
</evidence>
<name>A0A9P6D8S0_PLEER</name>
<evidence type="ECO:0000313" key="2">
    <source>
        <dbReference type="Proteomes" id="UP000807025"/>
    </source>
</evidence>
<comment type="caution">
    <text evidence="1">The sequence shown here is derived from an EMBL/GenBank/DDBJ whole genome shotgun (WGS) entry which is preliminary data.</text>
</comment>
<gene>
    <name evidence="1" type="ORF">BDN71DRAFT_569439</name>
</gene>
<dbReference type="EMBL" id="MU154742">
    <property type="protein sequence ID" value="KAF9487914.1"/>
    <property type="molecule type" value="Genomic_DNA"/>
</dbReference>
<reference evidence="1" key="1">
    <citation type="submission" date="2020-11" db="EMBL/GenBank/DDBJ databases">
        <authorList>
            <consortium name="DOE Joint Genome Institute"/>
            <person name="Ahrendt S."/>
            <person name="Riley R."/>
            <person name="Andreopoulos W."/>
            <person name="Labutti K."/>
            <person name="Pangilinan J."/>
            <person name="Ruiz-Duenas F.J."/>
            <person name="Barrasa J.M."/>
            <person name="Sanchez-Garcia M."/>
            <person name="Camarero S."/>
            <person name="Miyauchi S."/>
            <person name="Serrano A."/>
            <person name="Linde D."/>
            <person name="Babiker R."/>
            <person name="Drula E."/>
            <person name="Ayuso-Fernandez I."/>
            <person name="Pacheco R."/>
            <person name="Padilla G."/>
            <person name="Ferreira P."/>
            <person name="Barriuso J."/>
            <person name="Kellner H."/>
            <person name="Castanera R."/>
            <person name="Alfaro M."/>
            <person name="Ramirez L."/>
            <person name="Pisabarro A.G."/>
            <person name="Kuo A."/>
            <person name="Tritt A."/>
            <person name="Lipzen A."/>
            <person name="He G."/>
            <person name="Yan M."/>
            <person name="Ng V."/>
            <person name="Cullen D."/>
            <person name="Martin F."/>
            <person name="Rosso M.-N."/>
            <person name="Henrissat B."/>
            <person name="Hibbett D."/>
            <person name="Martinez A.T."/>
            <person name="Grigoriev I.V."/>
        </authorList>
    </citation>
    <scope>NUCLEOTIDE SEQUENCE</scope>
    <source>
        <strain evidence="1">ATCC 90797</strain>
    </source>
</reference>
<dbReference type="Proteomes" id="UP000807025">
    <property type="component" value="Unassembled WGS sequence"/>
</dbReference>
<protein>
    <submittedName>
        <fullName evidence="1">Uncharacterized protein</fullName>
    </submittedName>
</protein>